<dbReference type="InterPro" id="IPR011262">
    <property type="entry name" value="DNA-dir_RNA_pol_insert"/>
</dbReference>
<dbReference type="InterPro" id="IPR036643">
    <property type="entry name" value="RNApol_insert_sf"/>
</dbReference>
<dbReference type="AlphaFoldDB" id="A0A381VKL5"/>
<dbReference type="SUPFAM" id="SSF55257">
    <property type="entry name" value="RBP11-like subunits of RNA polymerase"/>
    <property type="match status" value="1"/>
</dbReference>
<dbReference type="NCBIfam" id="NF001988">
    <property type="entry name" value="PRK00783.1"/>
    <property type="match status" value="1"/>
</dbReference>
<dbReference type="InterPro" id="IPR022842">
    <property type="entry name" value="RNAP_Rpo3/Rpb3/RPAC1"/>
</dbReference>
<proteinExistence type="inferred from homology"/>
<dbReference type="Pfam" id="PF01000">
    <property type="entry name" value="RNA_pol_A_bac"/>
    <property type="match status" value="1"/>
</dbReference>
<dbReference type="PANTHER" id="PTHR11800:SF2">
    <property type="entry name" value="DNA-DIRECTED RNA POLYMERASE II SUBUNIT RPB3"/>
    <property type="match status" value="1"/>
</dbReference>
<dbReference type="PANTHER" id="PTHR11800">
    <property type="entry name" value="DNA-DIRECTED RNA POLYMERASE"/>
    <property type="match status" value="1"/>
</dbReference>
<sequence>MSSIEILSNDAKKISVKLKGIPLQHANALRRICLNGVPVFAIDTVDMIENSSVLADEGIAHRLGMIPLHSDLSKFDESDSRVILVLDSGEIETTRTITSAELISQDNVVKPISDKIPIVQLAPGQKLKFESYAKLGRGTEHAKWNSANISVLVNSDKNGEYVLTVETTGALEPQEIILSGIDELAKRLNGFKEIIDNLKIE</sequence>
<dbReference type="InterPro" id="IPR036603">
    <property type="entry name" value="RBP11-like"/>
</dbReference>
<dbReference type="Gene3D" id="3.30.1360.10">
    <property type="entry name" value="RNA polymerase, RBP11-like subunit"/>
    <property type="match status" value="1"/>
</dbReference>
<dbReference type="GO" id="GO:0003677">
    <property type="term" value="F:DNA binding"/>
    <property type="evidence" value="ECO:0007669"/>
    <property type="project" value="InterPro"/>
</dbReference>
<dbReference type="GO" id="GO:0003899">
    <property type="term" value="F:DNA-directed RNA polymerase activity"/>
    <property type="evidence" value="ECO:0007669"/>
    <property type="project" value="InterPro"/>
</dbReference>
<dbReference type="InterPro" id="IPR050518">
    <property type="entry name" value="Rpo3/RPB3_RNA_Pol_subunit"/>
</dbReference>
<dbReference type="GO" id="GO:0000428">
    <property type="term" value="C:DNA-directed RNA polymerase complex"/>
    <property type="evidence" value="ECO:0007669"/>
    <property type="project" value="UniProtKB-KW"/>
</dbReference>
<gene>
    <name evidence="5" type="ORF">METZ01_LOCUS93730</name>
</gene>
<evidence type="ECO:0000256" key="2">
    <source>
        <dbReference type="ARBA" id="ARBA00023163"/>
    </source>
</evidence>
<comment type="similarity">
    <text evidence="3">Belongs to the archaeal Rpo3/eukaryotic RPB3 RNA polymerase subunit family.</text>
</comment>
<evidence type="ECO:0000256" key="3">
    <source>
        <dbReference type="ARBA" id="ARBA00025804"/>
    </source>
</evidence>
<protein>
    <recommendedName>
        <fullName evidence="4">DNA-directed RNA polymerase RpoA/D/Rpb3-type domain-containing protein</fullName>
    </recommendedName>
</protein>
<name>A0A381VKL5_9ZZZZ</name>
<dbReference type="SUPFAM" id="SSF56553">
    <property type="entry name" value="Insert subdomain of RNA polymerase alpha subunit"/>
    <property type="match status" value="1"/>
</dbReference>
<organism evidence="5">
    <name type="scientific">marine metagenome</name>
    <dbReference type="NCBI Taxonomy" id="408172"/>
    <lineage>
        <taxon>unclassified sequences</taxon>
        <taxon>metagenomes</taxon>
        <taxon>ecological metagenomes</taxon>
    </lineage>
</organism>
<dbReference type="PROSITE" id="PS00446">
    <property type="entry name" value="RNA_POL_D_30KD"/>
    <property type="match status" value="1"/>
</dbReference>
<evidence type="ECO:0000259" key="4">
    <source>
        <dbReference type="SMART" id="SM00662"/>
    </source>
</evidence>
<dbReference type="SMART" id="SM00662">
    <property type="entry name" value="RPOLD"/>
    <property type="match status" value="1"/>
</dbReference>
<keyword evidence="2" id="KW-0804">Transcription</keyword>
<feature type="domain" description="DNA-directed RNA polymerase RpoA/D/Rpb3-type" evidence="4">
    <location>
        <begin position="13"/>
        <end position="194"/>
    </location>
</feature>
<dbReference type="GO" id="GO:0006351">
    <property type="term" value="P:DNA-templated transcription"/>
    <property type="evidence" value="ECO:0007669"/>
    <property type="project" value="InterPro"/>
</dbReference>
<dbReference type="HAMAP" id="MF_00320">
    <property type="entry name" value="RNApol_arch_Rpo3"/>
    <property type="match status" value="1"/>
</dbReference>
<keyword evidence="1" id="KW-0240">DNA-directed RNA polymerase</keyword>
<reference evidence="5" key="1">
    <citation type="submission" date="2018-05" db="EMBL/GenBank/DDBJ databases">
        <authorList>
            <person name="Lanie J.A."/>
            <person name="Ng W.-L."/>
            <person name="Kazmierczak K.M."/>
            <person name="Andrzejewski T.M."/>
            <person name="Davidsen T.M."/>
            <person name="Wayne K.J."/>
            <person name="Tettelin H."/>
            <person name="Glass J.I."/>
            <person name="Rusch D."/>
            <person name="Podicherti R."/>
            <person name="Tsui H.-C.T."/>
            <person name="Winkler M.E."/>
        </authorList>
    </citation>
    <scope>NUCLEOTIDE SEQUENCE</scope>
</reference>
<dbReference type="InterPro" id="IPR001514">
    <property type="entry name" value="DNA-dir_RNA_pol_30-40kDasu_CS"/>
</dbReference>
<accession>A0A381VKL5</accession>
<dbReference type="Pfam" id="PF01193">
    <property type="entry name" value="RNA_pol_L"/>
    <property type="match status" value="1"/>
</dbReference>
<dbReference type="EMBL" id="UINC01009099">
    <property type="protein sequence ID" value="SVA40876.1"/>
    <property type="molecule type" value="Genomic_DNA"/>
</dbReference>
<dbReference type="GO" id="GO:0046983">
    <property type="term" value="F:protein dimerization activity"/>
    <property type="evidence" value="ECO:0007669"/>
    <property type="project" value="InterPro"/>
</dbReference>
<evidence type="ECO:0000256" key="1">
    <source>
        <dbReference type="ARBA" id="ARBA00022478"/>
    </source>
</evidence>
<dbReference type="InterPro" id="IPR011263">
    <property type="entry name" value="DNA-dir_RNA_pol_RpoA/D/Rpb3"/>
</dbReference>
<evidence type="ECO:0000313" key="5">
    <source>
        <dbReference type="EMBL" id="SVA40876.1"/>
    </source>
</evidence>
<dbReference type="Gene3D" id="2.170.120.12">
    <property type="entry name" value="DNA-directed RNA polymerase, insert domain"/>
    <property type="match status" value="1"/>
</dbReference>